<organism evidence="1 2">
    <name type="scientific">Saccharomycodes ludwigii</name>
    <dbReference type="NCBI Taxonomy" id="36035"/>
    <lineage>
        <taxon>Eukaryota</taxon>
        <taxon>Fungi</taxon>
        <taxon>Dikarya</taxon>
        <taxon>Ascomycota</taxon>
        <taxon>Saccharomycotina</taxon>
        <taxon>Saccharomycetes</taxon>
        <taxon>Saccharomycodales</taxon>
        <taxon>Saccharomycodaceae</taxon>
        <taxon>Saccharomycodes</taxon>
    </lineage>
</organism>
<dbReference type="Proteomes" id="UP000262825">
    <property type="component" value="Unassembled WGS sequence"/>
</dbReference>
<proteinExistence type="predicted"/>
<dbReference type="OrthoDB" id="3972586at2759"/>
<accession>A0A376B598</accession>
<dbReference type="EMBL" id="UFAJ01000180">
    <property type="protein sequence ID" value="SSD59654.1"/>
    <property type="molecule type" value="Genomic_DNA"/>
</dbReference>
<gene>
    <name evidence="1" type="ORF">SCODWIG_01415</name>
</gene>
<evidence type="ECO:0000313" key="1">
    <source>
        <dbReference type="EMBL" id="SSD59654.1"/>
    </source>
</evidence>
<reference evidence="2" key="1">
    <citation type="submission" date="2018-06" db="EMBL/GenBank/DDBJ databases">
        <authorList>
            <person name="Guldener U."/>
        </authorList>
    </citation>
    <scope>NUCLEOTIDE SEQUENCE [LARGE SCALE GENOMIC DNA]</scope>
    <source>
        <strain evidence="2">UTAD17</strain>
    </source>
</reference>
<protein>
    <submittedName>
        <fullName evidence="1">Uncharacterized protein</fullName>
    </submittedName>
</protein>
<sequence length="280" mass="32434">MSYYNRAKFLTTNDNKLNTSNSSLNIKPNKNLLENDKPFNVTNSGIKKNEDYTKKQLLGCNNQETVIKKASPQKNVAMNQAGLLVDNSKPRIESSMVAHANCSSNNNKNSISSYRANAQRAGAAEPPSMERWYYSQNNMLGDYNNIFNDVNDYLDFAYQSFPSYFNPRAASNMPSKEKVVHWMESVPIYQVAENIWENDCYSVETNLDWEEVKFDEEIEDLFKTHYCSLVSQEDIIQFQCKRVDTLVKKLYALTDKTMQKYEEDNDAVYYDNNDNDFLDE</sequence>
<dbReference type="VEuPathDB" id="FungiDB:SCODWIG_01415"/>
<name>A0A376B598_9ASCO</name>
<keyword evidence="2" id="KW-1185">Reference proteome</keyword>
<evidence type="ECO:0000313" key="2">
    <source>
        <dbReference type="Proteomes" id="UP000262825"/>
    </source>
</evidence>
<dbReference type="AlphaFoldDB" id="A0A376B598"/>